<accession>A0A1I1Z2K0</accession>
<keyword evidence="2" id="KW-1185">Reference proteome</keyword>
<reference evidence="2" key="1">
    <citation type="submission" date="2016-10" db="EMBL/GenBank/DDBJ databases">
        <authorList>
            <person name="Varghese N."/>
            <person name="Submissions S."/>
        </authorList>
    </citation>
    <scope>NUCLEOTIDE SEQUENCE [LARGE SCALE GENOMIC DNA]</scope>
    <source>
        <strain evidence="2">DSM 22530</strain>
    </source>
</reference>
<sequence>MFKPDQKKAKPGDIIEFEQNGILVQGEVLPSRTQNCSVVDITRTKNYAALNHGYPNTVVDHKSYRIIQ</sequence>
<evidence type="ECO:0000313" key="1">
    <source>
        <dbReference type="EMBL" id="SFE24663.1"/>
    </source>
</evidence>
<dbReference type="AlphaFoldDB" id="A0A1I1Z2K0"/>
<dbReference type="Pfam" id="PF09953">
    <property type="entry name" value="DUF2187"/>
    <property type="match status" value="1"/>
</dbReference>
<dbReference type="EMBL" id="FOMR01000011">
    <property type="protein sequence ID" value="SFE24663.1"/>
    <property type="molecule type" value="Genomic_DNA"/>
</dbReference>
<dbReference type="InterPro" id="IPR018690">
    <property type="entry name" value="DUF2187"/>
</dbReference>
<evidence type="ECO:0000313" key="2">
    <source>
        <dbReference type="Proteomes" id="UP000199474"/>
    </source>
</evidence>
<name>A0A1I1Z2K0_9BACI</name>
<gene>
    <name evidence="1" type="ORF">SAMN05216238_11133</name>
</gene>
<organism evidence="1 2">
    <name type="scientific">Lentibacillus persicus</name>
    <dbReference type="NCBI Taxonomy" id="640948"/>
    <lineage>
        <taxon>Bacteria</taxon>
        <taxon>Bacillati</taxon>
        <taxon>Bacillota</taxon>
        <taxon>Bacilli</taxon>
        <taxon>Bacillales</taxon>
        <taxon>Bacillaceae</taxon>
        <taxon>Lentibacillus</taxon>
    </lineage>
</organism>
<dbReference type="RefSeq" id="WP_090086578.1">
    <property type="nucleotide sequence ID" value="NZ_FOMR01000011.1"/>
</dbReference>
<proteinExistence type="predicted"/>
<dbReference type="OrthoDB" id="2887062at2"/>
<dbReference type="Proteomes" id="UP000199474">
    <property type="component" value="Unassembled WGS sequence"/>
</dbReference>
<protein>
    <submittedName>
        <fullName evidence="1">Uncharacterized protein YkvS</fullName>
    </submittedName>
</protein>